<keyword evidence="4" id="KW-0413">Isomerase</keyword>
<dbReference type="GO" id="GO:0003723">
    <property type="term" value="F:RNA binding"/>
    <property type="evidence" value="ECO:0007669"/>
    <property type="project" value="InterPro"/>
</dbReference>
<evidence type="ECO:0000256" key="3">
    <source>
        <dbReference type="PIRSR" id="PIRSR606225-1"/>
    </source>
</evidence>
<evidence type="ECO:0000256" key="1">
    <source>
        <dbReference type="ARBA" id="ARBA00000073"/>
    </source>
</evidence>
<dbReference type="GO" id="GO:0000455">
    <property type="term" value="P:enzyme-directed rRNA pseudouridine synthesis"/>
    <property type="evidence" value="ECO:0007669"/>
    <property type="project" value="TreeGrafter"/>
</dbReference>
<evidence type="ECO:0000256" key="2">
    <source>
        <dbReference type="ARBA" id="ARBA00010876"/>
    </source>
</evidence>
<dbReference type="PANTHER" id="PTHR21600:SF35">
    <property type="entry name" value="PSEUDOURIDINE SYNTHASE"/>
    <property type="match status" value="1"/>
</dbReference>
<keyword evidence="7" id="KW-1185">Reference proteome</keyword>
<dbReference type="EC" id="5.4.99.-" evidence="4"/>
<evidence type="ECO:0000256" key="4">
    <source>
        <dbReference type="RuleBase" id="RU362028"/>
    </source>
</evidence>
<reference evidence="6 7" key="1">
    <citation type="submission" date="2016-10" db="EMBL/GenBank/DDBJ databases">
        <authorList>
            <person name="de Groot N.N."/>
        </authorList>
    </citation>
    <scope>NUCLEOTIDE SEQUENCE [LARGE SCALE GENOMIC DNA]</scope>
    <source>
        <strain evidence="6 7">DSM 16981</strain>
    </source>
</reference>
<name>A0A1G9VL66_9FIRM</name>
<evidence type="ECO:0000313" key="6">
    <source>
        <dbReference type="EMBL" id="SDM72982.1"/>
    </source>
</evidence>
<proteinExistence type="inferred from homology"/>
<dbReference type="Proteomes" id="UP000199309">
    <property type="component" value="Unassembled WGS sequence"/>
</dbReference>
<dbReference type="InterPro" id="IPR006225">
    <property type="entry name" value="PsdUridine_synth_RluC/D"/>
</dbReference>
<dbReference type="AlphaFoldDB" id="A0A1G9VL66"/>
<dbReference type="Pfam" id="PF00849">
    <property type="entry name" value="PseudoU_synth_2"/>
    <property type="match status" value="1"/>
</dbReference>
<dbReference type="NCBIfam" id="TIGR00005">
    <property type="entry name" value="rluA_subfam"/>
    <property type="match status" value="1"/>
</dbReference>
<dbReference type="InterPro" id="IPR006145">
    <property type="entry name" value="PsdUridine_synth_RsuA/RluA"/>
</dbReference>
<comment type="function">
    <text evidence="4">Responsible for synthesis of pseudouridine from uracil.</text>
</comment>
<gene>
    <name evidence="6" type="ORF">SAMN05660299_01445</name>
</gene>
<dbReference type="CDD" id="cd02869">
    <property type="entry name" value="PseudoU_synth_RluA_like"/>
    <property type="match status" value="1"/>
</dbReference>
<comment type="similarity">
    <text evidence="2 4">Belongs to the pseudouridine synthase RluA family.</text>
</comment>
<comment type="catalytic activity">
    <reaction evidence="1 4">
        <text>a uridine in RNA = a pseudouridine in RNA</text>
        <dbReference type="Rhea" id="RHEA:48348"/>
        <dbReference type="Rhea" id="RHEA-COMP:12068"/>
        <dbReference type="Rhea" id="RHEA-COMP:12069"/>
        <dbReference type="ChEBI" id="CHEBI:65314"/>
        <dbReference type="ChEBI" id="CHEBI:65315"/>
    </reaction>
</comment>
<dbReference type="SUPFAM" id="SSF55120">
    <property type="entry name" value="Pseudouridine synthase"/>
    <property type="match status" value="1"/>
</dbReference>
<dbReference type="PANTHER" id="PTHR21600">
    <property type="entry name" value="MITOCHONDRIAL RNA PSEUDOURIDINE SYNTHASE"/>
    <property type="match status" value="1"/>
</dbReference>
<dbReference type="GO" id="GO:0140098">
    <property type="term" value="F:catalytic activity, acting on RNA"/>
    <property type="evidence" value="ECO:0007669"/>
    <property type="project" value="UniProtKB-ARBA"/>
</dbReference>
<dbReference type="EMBL" id="FNHQ01000012">
    <property type="protein sequence ID" value="SDM72982.1"/>
    <property type="molecule type" value="Genomic_DNA"/>
</dbReference>
<dbReference type="GO" id="GO:0009982">
    <property type="term" value="F:pseudouridine synthase activity"/>
    <property type="evidence" value="ECO:0007669"/>
    <property type="project" value="InterPro"/>
</dbReference>
<dbReference type="RefSeq" id="WP_091649923.1">
    <property type="nucleotide sequence ID" value="NZ_FNHQ01000012.1"/>
</dbReference>
<protein>
    <recommendedName>
        <fullName evidence="4">Pseudouridine synthase</fullName>
        <ecNumber evidence="4">5.4.99.-</ecNumber>
    </recommendedName>
</protein>
<sequence>MIEFTVGSLTKRTSLLGALRHNGISATMRRKIKHNGICKINDIPATWRDFVVKGDKVTVDLPITQFFDPEPMDLDIVYEDDYLLLINKPHGLLMHPTSGHAEGTLANGVLYYYQQTKQRCAFHPMHRLDRNTSGIVMLAKQPQIQYAFSRKHLFYNRFYLAITSGYFPSSQATVHFPISRSPESIVKRIISKDGKPAWSDFKRIAANTEYSLILVTLHTGRTHQIRVHCSNLGYPLLGDDLYGGSKERISRQALHAYCVQFTHPVTGKIINIMSPVPADMQKLIQEAGWDDMVKTTLGGIKNAISNN</sequence>
<evidence type="ECO:0000313" key="7">
    <source>
        <dbReference type="Proteomes" id="UP000199309"/>
    </source>
</evidence>
<feature type="domain" description="Pseudouridine synthase RsuA/RluA-like" evidence="5">
    <location>
        <begin position="83"/>
        <end position="230"/>
    </location>
</feature>
<dbReference type="InterPro" id="IPR050188">
    <property type="entry name" value="RluA_PseudoU_synthase"/>
</dbReference>
<feature type="active site" evidence="3">
    <location>
        <position position="129"/>
    </location>
</feature>
<dbReference type="Gene3D" id="3.30.2350.10">
    <property type="entry name" value="Pseudouridine synthase"/>
    <property type="match status" value="1"/>
</dbReference>
<dbReference type="OrthoDB" id="9807829at2"/>
<accession>A0A1G9VL66</accession>
<dbReference type="STRING" id="349095.SAMN05660299_01445"/>
<evidence type="ECO:0000259" key="5">
    <source>
        <dbReference type="Pfam" id="PF00849"/>
    </source>
</evidence>
<dbReference type="InterPro" id="IPR020103">
    <property type="entry name" value="PsdUridine_synth_cat_dom_sf"/>
</dbReference>
<organism evidence="6 7">
    <name type="scientific">Megasphaera paucivorans</name>
    <dbReference type="NCBI Taxonomy" id="349095"/>
    <lineage>
        <taxon>Bacteria</taxon>
        <taxon>Bacillati</taxon>
        <taxon>Bacillota</taxon>
        <taxon>Negativicutes</taxon>
        <taxon>Veillonellales</taxon>
        <taxon>Veillonellaceae</taxon>
        <taxon>Megasphaera</taxon>
    </lineage>
</organism>